<name>A0A819ZYW3_9BILA</name>
<comment type="caution">
    <text evidence="1">The sequence shown here is derived from an EMBL/GenBank/DDBJ whole genome shotgun (WGS) entry which is preliminary data.</text>
</comment>
<gene>
    <name evidence="1" type="ORF">OTI717_LOCUS37727</name>
</gene>
<dbReference type="EMBL" id="CAJOAX010018521">
    <property type="protein sequence ID" value="CAF4181932.1"/>
    <property type="molecule type" value="Genomic_DNA"/>
</dbReference>
<dbReference type="AlphaFoldDB" id="A0A819ZYW3"/>
<evidence type="ECO:0000313" key="1">
    <source>
        <dbReference type="EMBL" id="CAF4181932.1"/>
    </source>
</evidence>
<proteinExistence type="predicted"/>
<accession>A0A819ZYW3</accession>
<feature type="non-terminal residue" evidence="1">
    <location>
        <position position="1"/>
    </location>
</feature>
<protein>
    <submittedName>
        <fullName evidence="1">Uncharacterized protein</fullName>
    </submittedName>
</protein>
<organism evidence="1 2">
    <name type="scientific">Rotaria sordida</name>
    <dbReference type="NCBI Taxonomy" id="392033"/>
    <lineage>
        <taxon>Eukaryota</taxon>
        <taxon>Metazoa</taxon>
        <taxon>Spiralia</taxon>
        <taxon>Gnathifera</taxon>
        <taxon>Rotifera</taxon>
        <taxon>Eurotatoria</taxon>
        <taxon>Bdelloidea</taxon>
        <taxon>Philodinida</taxon>
        <taxon>Philodinidae</taxon>
        <taxon>Rotaria</taxon>
    </lineage>
</organism>
<reference evidence="1" key="1">
    <citation type="submission" date="2021-02" db="EMBL/GenBank/DDBJ databases">
        <authorList>
            <person name="Nowell W R."/>
        </authorList>
    </citation>
    <scope>NUCLEOTIDE SEQUENCE</scope>
</reference>
<evidence type="ECO:0000313" key="2">
    <source>
        <dbReference type="Proteomes" id="UP000663823"/>
    </source>
</evidence>
<dbReference type="Proteomes" id="UP000663823">
    <property type="component" value="Unassembled WGS sequence"/>
</dbReference>
<sequence length="31" mass="3498">VIPEDDDIQHLTLHTYSETSSLIEPSNISKD</sequence>